<evidence type="ECO:0000256" key="3">
    <source>
        <dbReference type="ARBA" id="ARBA00022679"/>
    </source>
</evidence>
<keyword evidence="11" id="KW-1185">Reference proteome</keyword>
<dbReference type="Pfam" id="PF00696">
    <property type="entry name" value="AA_kinase"/>
    <property type="match status" value="1"/>
</dbReference>
<dbReference type="HAMAP" id="MF_00082">
    <property type="entry name" value="ArgB"/>
    <property type="match status" value="1"/>
</dbReference>
<keyword evidence="4 8" id="KW-0547">Nucleotide-binding</keyword>
<dbReference type="NCBIfam" id="TIGR00761">
    <property type="entry name" value="argB"/>
    <property type="match status" value="1"/>
</dbReference>
<comment type="similarity">
    <text evidence="8">Belongs to the acetylglutamate kinase family. ArgB subfamily.</text>
</comment>
<keyword evidence="6 8" id="KW-0067">ATP-binding</keyword>
<feature type="binding site" evidence="8">
    <location>
        <position position="156"/>
    </location>
    <ligand>
        <name>substrate</name>
    </ligand>
</feature>
<comment type="function">
    <text evidence="8">Catalyzes the ATP-dependent phosphorylation of N-acetyl-L-glutamate.</text>
</comment>
<dbReference type="CDD" id="cd04238">
    <property type="entry name" value="AAK_NAGK-like"/>
    <property type="match status" value="1"/>
</dbReference>
<keyword evidence="8" id="KW-0028">Amino-acid biosynthesis</keyword>
<dbReference type="Proteomes" id="UP000784880">
    <property type="component" value="Unassembled WGS sequence"/>
</dbReference>
<proteinExistence type="inferred from homology"/>
<evidence type="ECO:0000313" key="11">
    <source>
        <dbReference type="Proteomes" id="UP000784880"/>
    </source>
</evidence>
<reference evidence="10 11" key="1">
    <citation type="submission" date="2021-06" db="EMBL/GenBank/DDBJ databases">
        <title>Bacillus sp. RD4P76, an endophyte from a halophyte.</title>
        <authorList>
            <person name="Sun J.-Q."/>
        </authorList>
    </citation>
    <scope>NUCLEOTIDE SEQUENCE [LARGE SCALE GENOMIC DNA]</scope>
    <source>
        <strain evidence="10 11">CGMCC 1.15917</strain>
    </source>
</reference>
<comment type="pathway">
    <text evidence="1 8">Amino-acid biosynthesis; L-arginine biosynthesis; N(2)-acetyl-L-ornithine from L-glutamate: step 2/4.</text>
</comment>
<keyword evidence="8" id="KW-0963">Cytoplasm</keyword>
<comment type="caution">
    <text evidence="10">The sequence shown here is derived from an EMBL/GenBank/DDBJ whole genome shotgun (WGS) entry which is preliminary data.</text>
</comment>
<evidence type="ECO:0000256" key="1">
    <source>
        <dbReference type="ARBA" id="ARBA00004828"/>
    </source>
</evidence>
<organism evidence="10 11">
    <name type="scientific">Evansella tamaricis</name>
    <dbReference type="NCBI Taxonomy" id="2069301"/>
    <lineage>
        <taxon>Bacteria</taxon>
        <taxon>Bacillati</taxon>
        <taxon>Bacillota</taxon>
        <taxon>Bacilli</taxon>
        <taxon>Bacillales</taxon>
        <taxon>Bacillaceae</taxon>
        <taxon>Evansella</taxon>
    </lineage>
</organism>
<comment type="subcellular location">
    <subcellularLocation>
        <location evidence="8">Cytoplasm</location>
    </subcellularLocation>
</comment>
<dbReference type="InterPro" id="IPR037528">
    <property type="entry name" value="ArgB"/>
</dbReference>
<dbReference type="RefSeq" id="WP_217068318.1">
    <property type="nucleotide sequence ID" value="NZ_JAHQCS010000161.1"/>
</dbReference>
<evidence type="ECO:0000313" key="10">
    <source>
        <dbReference type="EMBL" id="MBU9714028.1"/>
    </source>
</evidence>
<evidence type="ECO:0000256" key="4">
    <source>
        <dbReference type="ARBA" id="ARBA00022741"/>
    </source>
</evidence>
<keyword evidence="2 8" id="KW-0055">Arginine biosynthesis</keyword>
<evidence type="ECO:0000256" key="2">
    <source>
        <dbReference type="ARBA" id="ARBA00022571"/>
    </source>
</evidence>
<feature type="domain" description="Aspartate/glutamate/uridylate kinase" evidence="9">
    <location>
        <begin position="3"/>
        <end position="237"/>
    </location>
</feature>
<evidence type="ECO:0000256" key="5">
    <source>
        <dbReference type="ARBA" id="ARBA00022777"/>
    </source>
</evidence>
<evidence type="ECO:0000256" key="8">
    <source>
        <dbReference type="HAMAP-Rule" id="MF_00082"/>
    </source>
</evidence>
<comment type="catalytic activity">
    <reaction evidence="7 8">
        <text>N-acetyl-L-glutamate + ATP = N-acetyl-L-glutamyl 5-phosphate + ADP</text>
        <dbReference type="Rhea" id="RHEA:14629"/>
        <dbReference type="ChEBI" id="CHEBI:30616"/>
        <dbReference type="ChEBI" id="CHEBI:44337"/>
        <dbReference type="ChEBI" id="CHEBI:57936"/>
        <dbReference type="ChEBI" id="CHEBI:456216"/>
        <dbReference type="EC" id="2.7.2.8"/>
    </reaction>
</comment>
<keyword evidence="3 8" id="KW-0808">Transferase</keyword>
<dbReference type="PIRSF" id="PIRSF000728">
    <property type="entry name" value="NAGK"/>
    <property type="match status" value="1"/>
</dbReference>
<sequence>MNYLVIKCGGSVLDNLPVSFYKDLVKLQESGGWKPVIVHGGGPLITSSLKKLGVETAFVDGLRVTTEEVLNVVEMVLSGAVNKQIVGKISQAGGRAFGLSGVDGDLLQANALADKSLGYVGEVVNVNTNWIDHILDQGFIPVVSPLGMDKSGQKYNINGDVAASAIAKALNAKLCFVSDIAGIYIEEYGNTRILTELKQSDAIQYIQEKKITGGMIPKVLAAIDGLTHHVQEVVILNGMEPNRLIDYISGKAVGTKLIRDGEIHYA</sequence>
<accession>A0ABS6JK56</accession>
<evidence type="ECO:0000259" key="9">
    <source>
        <dbReference type="Pfam" id="PF00696"/>
    </source>
</evidence>
<feature type="binding site" evidence="8">
    <location>
        <begin position="41"/>
        <end position="42"/>
    </location>
    <ligand>
        <name>substrate</name>
    </ligand>
</feature>
<dbReference type="EMBL" id="JAHQCS010000161">
    <property type="protein sequence ID" value="MBU9714028.1"/>
    <property type="molecule type" value="Genomic_DNA"/>
</dbReference>
<dbReference type="InterPro" id="IPR001048">
    <property type="entry name" value="Asp/Glu/Uridylate_kinase"/>
</dbReference>
<dbReference type="PANTHER" id="PTHR23342">
    <property type="entry name" value="N-ACETYLGLUTAMATE SYNTHASE"/>
    <property type="match status" value="1"/>
</dbReference>
<feature type="binding site" evidence="8">
    <location>
        <position position="63"/>
    </location>
    <ligand>
        <name>substrate</name>
    </ligand>
</feature>
<evidence type="ECO:0000256" key="6">
    <source>
        <dbReference type="ARBA" id="ARBA00022840"/>
    </source>
</evidence>
<dbReference type="InterPro" id="IPR004662">
    <property type="entry name" value="AcgluKinase_fam"/>
</dbReference>
<protein>
    <recommendedName>
        <fullName evidence="8">Acetylglutamate kinase</fullName>
        <ecNumber evidence="8">2.7.2.8</ecNumber>
    </recommendedName>
    <alternativeName>
        <fullName evidence="8">N-acetyl-L-glutamate 5-phosphotransferase</fullName>
    </alternativeName>
    <alternativeName>
        <fullName evidence="8">NAG kinase</fullName>
        <shortName evidence="8">NAGK</shortName>
    </alternativeName>
</protein>
<dbReference type="PANTHER" id="PTHR23342:SF0">
    <property type="entry name" value="N-ACETYLGLUTAMATE SYNTHASE, MITOCHONDRIAL"/>
    <property type="match status" value="1"/>
</dbReference>
<gene>
    <name evidence="8 10" type="primary">argB</name>
    <name evidence="10" type="ORF">KS419_20035</name>
</gene>
<dbReference type="GO" id="GO:0003991">
    <property type="term" value="F:acetylglutamate kinase activity"/>
    <property type="evidence" value="ECO:0007669"/>
    <property type="project" value="UniProtKB-EC"/>
</dbReference>
<dbReference type="EC" id="2.7.2.8" evidence="8"/>
<feature type="site" description="Transition state stabilizer" evidence="8">
    <location>
        <position position="218"/>
    </location>
</feature>
<feature type="site" description="Transition state stabilizer" evidence="8">
    <location>
        <position position="7"/>
    </location>
</feature>
<keyword evidence="5 8" id="KW-0418">Kinase</keyword>
<name>A0ABS6JK56_9BACI</name>
<evidence type="ECO:0000256" key="7">
    <source>
        <dbReference type="ARBA" id="ARBA00048141"/>
    </source>
</evidence>